<reference evidence="8" key="2">
    <citation type="submission" date="2020-08" db="EMBL/GenBank/DDBJ databases">
        <title>Draft Genome Sequence of Cumin Blight Pathogen Alternaria burnsii.</title>
        <authorList>
            <person name="Feng Z."/>
        </authorList>
    </citation>
    <scope>NUCLEOTIDE SEQUENCE</scope>
    <source>
        <strain evidence="8">CBS107.38</strain>
    </source>
</reference>
<dbReference type="PROSITE" id="PS50088">
    <property type="entry name" value="ANK_REPEAT"/>
    <property type="match status" value="5"/>
</dbReference>
<protein>
    <submittedName>
        <fullName evidence="8">Ankyrin repeat and protein kinase domain containing protein 1</fullName>
    </submittedName>
</protein>
<dbReference type="GO" id="GO:0016301">
    <property type="term" value="F:kinase activity"/>
    <property type="evidence" value="ECO:0007669"/>
    <property type="project" value="UniProtKB-KW"/>
</dbReference>
<dbReference type="GO" id="GO:0016020">
    <property type="term" value="C:membrane"/>
    <property type="evidence" value="ECO:0007669"/>
    <property type="project" value="UniProtKB-SubCell"/>
</dbReference>
<feature type="compositionally biased region" description="Polar residues" evidence="6">
    <location>
        <begin position="1"/>
        <end position="17"/>
    </location>
</feature>
<comment type="caution">
    <text evidence="8">The sequence shown here is derived from an EMBL/GenBank/DDBJ whole genome shotgun (WGS) entry which is preliminary data.</text>
</comment>
<dbReference type="PROSITE" id="PS50297">
    <property type="entry name" value="ANK_REP_REGION"/>
    <property type="match status" value="5"/>
</dbReference>
<dbReference type="EMBL" id="JAAABM010000015">
    <property type="protein sequence ID" value="KAF7672832.1"/>
    <property type="molecule type" value="Genomic_DNA"/>
</dbReference>
<gene>
    <name evidence="8" type="ORF">GT037_009333</name>
</gene>
<evidence type="ECO:0000256" key="4">
    <source>
        <dbReference type="ARBA" id="ARBA00023136"/>
    </source>
</evidence>
<dbReference type="InterPro" id="IPR002110">
    <property type="entry name" value="Ankyrin_rpt"/>
</dbReference>
<feature type="region of interest" description="Disordered" evidence="6">
    <location>
        <begin position="522"/>
        <end position="625"/>
    </location>
</feature>
<dbReference type="SUPFAM" id="SSF144083">
    <property type="entry name" value="Magnesium transport protein CorA, transmembrane region"/>
    <property type="match status" value="1"/>
</dbReference>
<feature type="repeat" description="ANK" evidence="5">
    <location>
        <begin position="229"/>
        <end position="261"/>
    </location>
</feature>
<dbReference type="PANTHER" id="PTHR24118:SF100">
    <property type="entry name" value="FYVE-TYPE DOMAIN-CONTAINING PROTEIN"/>
    <property type="match status" value="1"/>
</dbReference>
<organism evidence="8 9">
    <name type="scientific">Alternaria burnsii</name>
    <dbReference type="NCBI Taxonomy" id="1187904"/>
    <lineage>
        <taxon>Eukaryota</taxon>
        <taxon>Fungi</taxon>
        <taxon>Dikarya</taxon>
        <taxon>Ascomycota</taxon>
        <taxon>Pezizomycotina</taxon>
        <taxon>Dothideomycetes</taxon>
        <taxon>Pleosporomycetidae</taxon>
        <taxon>Pleosporales</taxon>
        <taxon>Pleosporineae</taxon>
        <taxon>Pleosporaceae</taxon>
        <taxon>Alternaria</taxon>
        <taxon>Alternaria sect. Alternaria</taxon>
    </lineage>
</organism>
<keyword evidence="9" id="KW-1185">Reference proteome</keyword>
<dbReference type="PANTHER" id="PTHR24118">
    <property type="entry name" value="POTE ANKYRIN DOMAIN"/>
    <property type="match status" value="1"/>
</dbReference>
<dbReference type="Proteomes" id="UP000596902">
    <property type="component" value="Unassembled WGS sequence"/>
</dbReference>
<comment type="subcellular location">
    <subcellularLocation>
        <location evidence="1">Membrane</location>
        <topology evidence="1">Multi-pass membrane protein</topology>
    </subcellularLocation>
</comment>
<feature type="compositionally biased region" description="Low complexity" evidence="6">
    <location>
        <begin position="537"/>
        <end position="546"/>
    </location>
</feature>
<dbReference type="PRINTS" id="PR01415">
    <property type="entry name" value="ANKYRIN"/>
</dbReference>
<feature type="repeat" description="ANK" evidence="5">
    <location>
        <begin position="119"/>
        <end position="151"/>
    </location>
</feature>
<dbReference type="Pfam" id="PF01544">
    <property type="entry name" value="CorA"/>
    <property type="match status" value="1"/>
</dbReference>
<feature type="transmembrane region" description="Helical" evidence="7">
    <location>
        <begin position="1083"/>
        <end position="1109"/>
    </location>
</feature>
<reference evidence="8" key="1">
    <citation type="submission" date="2020-01" db="EMBL/GenBank/DDBJ databases">
        <authorList>
            <person name="Feng Z.H.Z."/>
        </authorList>
    </citation>
    <scope>NUCLEOTIDE SEQUENCE</scope>
    <source>
        <strain evidence="8">CBS107.38</strain>
    </source>
</reference>
<keyword evidence="8" id="KW-0808">Transferase</keyword>
<feature type="compositionally biased region" description="Basic residues" evidence="6">
    <location>
        <begin position="874"/>
        <end position="885"/>
    </location>
</feature>
<feature type="repeat" description="ANK" evidence="5">
    <location>
        <begin position="295"/>
        <end position="318"/>
    </location>
</feature>
<dbReference type="InterPro" id="IPR036770">
    <property type="entry name" value="Ankyrin_rpt-contain_sf"/>
</dbReference>
<feature type="compositionally biased region" description="Basic and acidic residues" evidence="6">
    <location>
        <begin position="555"/>
        <end position="564"/>
    </location>
</feature>
<dbReference type="InterPro" id="IPR002523">
    <property type="entry name" value="MgTranspt_CorA/ZnTranspt_ZntB"/>
</dbReference>
<dbReference type="Pfam" id="PF00023">
    <property type="entry name" value="Ank"/>
    <property type="match status" value="2"/>
</dbReference>
<keyword evidence="2 7" id="KW-0812">Transmembrane</keyword>
<feature type="repeat" description="ANK" evidence="5">
    <location>
        <begin position="86"/>
        <end position="118"/>
    </location>
</feature>
<dbReference type="RefSeq" id="XP_038783182.1">
    <property type="nucleotide sequence ID" value="XM_038934380.1"/>
</dbReference>
<evidence type="ECO:0000256" key="2">
    <source>
        <dbReference type="ARBA" id="ARBA00022692"/>
    </source>
</evidence>
<dbReference type="SUPFAM" id="SSF48403">
    <property type="entry name" value="Ankyrin repeat"/>
    <property type="match status" value="1"/>
</dbReference>
<feature type="region of interest" description="Disordered" evidence="6">
    <location>
        <begin position="867"/>
        <end position="893"/>
    </location>
</feature>
<feature type="transmembrane region" description="Helical" evidence="7">
    <location>
        <begin position="1037"/>
        <end position="1059"/>
    </location>
</feature>
<evidence type="ECO:0000256" key="5">
    <source>
        <dbReference type="PROSITE-ProRule" id="PRU00023"/>
    </source>
</evidence>
<evidence type="ECO:0000256" key="6">
    <source>
        <dbReference type="SAM" id="MobiDB-lite"/>
    </source>
</evidence>
<evidence type="ECO:0000313" key="9">
    <source>
        <dbReference type="Proteomes" id="UP000596902"/>
    </source>
</evidence>
<dbReference type="GO" id="GO:0046873">
    <property type="term" value="F:metal ion transmembrane transporter activity"/>
    <property type="evidence" value="ECO:0007669"/>
    <property type="project" value="InterPro"/>
</dbReference>
<feature type="region of interest" description="Disordered" evidence="6">
    <location>
        <begin position="1"/>
        <end position="21"/>
    </location>
</feature>
<feature type="compositionally biased region" description="Polar residues" evidence="6">
    <location>
        <begin position="522"/>
        <end position="536"/>
    </location>
</feature>
<dbReference type="Gene3D" id="1.25.40.20">
    <property type="entry name" value="Ankyrin repeat-containing domain"/>
    <property type="match status" value="2"/>
</dbReference>
<sequence length="1577" mass="178258">MGRSPSRSSDGADSGQNARVEPRLLKAIEDKKHDDAIAIIEHAKAKSQPVDHLLRIGLMRAAERGNIYITEYLLKSGAKPDGAPGGRVSPLFKAIEKNHVGIVQLLLKFGGNVDAQDKQGRTALMTAAWKNYFHIMHELLRCGADVNKKDNTGRNVLHNLAADKHCNWGRDVIAELLRQNIAIDGPEGQDDQKRSPLHWAASTGKKELCEMLLRRTRLPRANVNAIEIRQKTALHLAIAHGRDDIIELLLVHGADVGAKSDGSWTPLHNACQQGSVKVLKILMAAGADVNAKLLTGMTPLHVAAQAGHFDIVKCLLERKDVKRAAKDNSGITPFLRAALSKSPARKDIINALAPHNQVEALSEDALGATNGFHATVVDFGNFHNENNVSRKTVFELLYARDAINPRKPAVSILPKESKATTFRWIHLPANNMAWIEALLTKAFIEEGASDVEGFKALERSFSHQHRGQQIHSHFMRPLCQSTPRAPKHHDDSDLSDGADQIPQIMVNSGLGLGIDAVAGSQELSSSPFPRTPMRTNTLDTDQTDGTAGTGSGHATAREGRSKAKDKPKKTPKWGGSKQAGKRSGGTETPTRGPEHYAKRTNTSSSLNNSGHLRSPGSPGRKDPTAVAKGNIFAFMPYLHFETDRRRQEMQAAILRTQKMKEREKNEGGTSKPQYYRASTYDEMLFRAHLTSSQVSLHVRRTLDQFFYHNIDTQSRDRDQVVYRYQCKSNEPQHVDPKIFMVDQLWMWTLGKDLIVTAFPQRWQQPRNDPLNVLDGVIEDINSKTRDPVRSVYDLAMIITGRCSGVFDRHRVGDEDYQFLDMFESSIGDATEMETMLFKDFNIASAQASEWLHHHRRPNRFSRHLEAEGRQREHLNRRHSSHHSHAHALADPPVREEAFEYDNSDRTAAHAPLFVDKLLDIGAETDLLAETKDIRDELNMIAKVLEDQRNVLPDMEASITDIYREEHKSQQDLKRRFKDMLKTIDTHIKDLERMDKQAKRIYESITDLLDLKQKHANAFEARFARDQAAGTARQSQTIMVFTIVTIIFLPLSFIAAMFTINIQEFPHEPGGGEPSLPLSYVSKYMFGIGFAISIPFIAIALSFDAIGDFFRELKQRFRKRKTENQRSRREANDPYSGIEKTDFEYSFDTRTIEQALSRGRSTAYRPDGRRSIESYLGSARRTDGGSLLPIASRSTGRSPEKGVAKGFNGLTGTTTMPDRLSVDRAERQIAWNRRNFKCGNLDLIPTFWDEIVFTKSLQLDLLVQRIHAHLASSVFCSSMMKAGHSNYSHSMQHELATRKKRLLKLYERHRQSQLTFCSAFYAALPRELRDMVYDQIVTPNKQNYVLKAHKTFNDETGKLEHPFFDADLSMPEDPGMRSDVWKFVEYTGEAVGKEIAEHWYRTGRFDFDAEDCLLHKFLTKDVWHRGIVPADVVHHLHITLNPMPYIVPTDSMEADLESLFAISNKNSELVFEIVKQRYHAALANGGMSYVLALIAPCVYRLRTEGFSRVAAYQDLIDLHRKPFPWTFCPWDITYFFEIEQEEFETVFCKESAHDDERDKRIADVISRCRGAGRAGETS</sequence>
<dbReference type="GeneID" id="62207558"/>
<keyword evidence="4 7" id="KW-0472">Membrane</keyword>
<proteinExistence type="predicted"/>
<evidence type="ECO:0000256" key="1">
    <source>
        <dbReference type="ARBA" id="ARBA00004141"/>
    </source>
</evidence>
<name>A0A8H7B0M3_9PLEO</name>
<feature type="compositionally biased region" description="Polar residues" evidence="6">
    <location>
        <begin position="599"/>
        <end position="611"/>
    </location>
</feature>
<evidence type="ECO:0000256" key="7">
    <source>
        <dbReference type="SAM" id="Phobius"/>
    </source>
</evidence>
<feature type="region of interest" description="Disordered" evidence="6">
    <location>
        <begin position="1186"/>
        <end position="1209"/>
    </location>
</feature>
<dbReference type="Pfam" id="PF12796">
    <property type="entry name" value="Ank_2"/>
    <property type="match status" value="2"/>
</dbReference>
<dbReference type="InterPro" id="IPR045863">
    <property type="entry name" value="CorA_TM1_TM2"/>
</dbReference>
<evidence type="ECO:0000256" key="3">
    <source>
        <dbReference type="ARBA" id="ARBA00022989"/>
    </source>
</evidence>
<accession>A0A8H7B0M3</accession>
<evidence type="ECO:0000313" key="8">
    <source>
        <dbReference type="EMBL" id="KAF7672832.1"/>
    </source>
</evidence>
<feature type="repeat" description="ANK" evidence="5">
    <location>
        <begin position="262"/>
        <end position="294"/>
    </location>
</feature>
<feature type="region of interest" description="Disordered" evidence="6">
    <location>
        <begin position="479"/>
        <end position="499"/>
    </location>
</feature>
<keyword evidence="8" id="KW-0418">Kinase</keyword>
<dbReference type="SMART" id="SM00248">
    <property type="entry name" value="ANK"/>
    <property type="match status" value="8"/>
</dbReference>
<keyword evidence="3 7" id="KW-1133">Transmembrane helix</keyword>
<dbReference type="Gene3D" id="1.20.58.340">
    <property type="entry name" value="Magnesium transport protein CorA, transmembrane region"/>
    <property type="match status" value="1"/>
</dbReference>
<keyword evidence="5" id="KW-0040">ANK repeat</keyword>